<feature type="compositionally biased region" description="Polar residues" evidence="2">
    <location>
        <begin position="43"/>
        <end position="54"/>
    </location>
</feature>
<dbReference type="Gene3D" id="1.20.58.900">
    <property type="match status" value="1"/>
</dbReference>
<feature type="domain" description="RUN" evidence="3">
    <location>
        <begin position="93"/>
        <end position="263"/>
    </location>
</feature>
<dbReference type="InterPro" id="IPR004012">
    <property type="entry name" value="Run_dom"/>
</dbReference>
<evidence type="ECO:0000313" key="4">
    <source>
        <dbReference type="EMBL" id="KAL3271751.1"/>
    </source>
</evidence>
<gene>
    <name evidence="4" type="ORF">HHI36_022221</name>
</gene>
<keyword evidence="1" id="KW-0343">GTPase activation</keyword>
<proteinExistence type="predicted"/>
<dbReference type="Gene3D" id="2.30.29.230">
    <property type="match status" value="1"/>
</dbReference>
<evidence type="ECO:0000259" key="3">
    <source>
        <dbReference type="PROSITE" id="PS50826"/>
    </source>
</evidence>
<keyword evidence="5" id="KW-1185">Reference proteome</keyword>
<name>A0ABD2MZZ8_9CUCU</name>
<feature type="compositionally biased region" description="Basic and acidic residues" evidence="2">
    <location>
        <begin position="28"/>
        <end position="42"/>
    </location>
</feature>
<dbReference type="Proteomes" id="UP001516400">
    <property type="component" value="Unassembled WGS sequence"/>
</dbReference>
<comment type="caution">
    <text evidence="4">The sequence shown here is derived from an EMBL/GenBank/DDBJ whole genome shotgun (WGS) entry which is preliminary data.</text>
</comment>
<dbReference type="AlphaFoldDB" id="A0ABD2MZZ8"/>
<accession>A0ABD2MZZ8</accession>
<dbReference type="GO" id="GO:0005096">
    <property type="term" value="F:GTPase activator activity"/>
    <property type="evidence" value="ECO:0007669"/>
    <property type="project" value="UniProtKB-KW"/>
</dbReference>
<dbReference type="CDD" id="cd15784">
    <property type="entry name" value="PH_RUTBC"/>
    <property type="match status" value="1"/>
</dbReference>
<dbReference type="SMART" id="SM00593">
    <property type="entry name" value="RUN"/>
    <property type="match status" value="1"/>
</dbReference>
<dbReference type="Pfam" id="PF12068">
    <property type="entry name" value="PH_RBD"/>
    <property type="match status" value="1"/>
</dbReference>
<feature type="region of interest" description="Disordered" evidence="2">
    <location>
        <begin position="165"/>
        <end position="196"/>
    </location>
</feature>
<feature type="compositionally biased region" description="Low complexity" evidence="2">
    <location>
        <begin position="71"/>
        <end position="92"/>
    </location>
</feature>
<reference evidence="4 5" key="1">
    <citation type="journal article" date="2021" name="BMC Biol.">
        <title>Horizontally acquired antibacterial genes associated with adaptive radiation of ladybird beetles.</title>
        <authorList>
            <person name="Li H.S."/>
            <person name="Tang X.F."/>
            <person name="Huang Y.H."/>
            <person name="Xu Z.Y."/>
            <person name="Chen M.L."/>
            <person name="Du X.Y."/>
            <person name="Qiu B.Y."/>
            <person name="Chen P.T."/>
            <person name="Zhang W."/>
            <person name="Slipinski A."/>
            <person name="Escalona H.E."/>
            <person name="Waterhouse R.M."/>
            <person name="Zwick A."/>
            <person name="Pang H."/>
        </authorList>
    </citation>
    <scope>NUCLEOTIDE SEQUENCE [LARGE SCALE GENOMIC DNA]</scope>
    <source>
        <strain evidence="4">SYSU2018</strain>
    </source>
</reference>
<dbReference type="EMBL" id="JABFTP020000042">
    <property type="protein sequence ID" value="KAL3271751.1"/>
    <property type="molecule type" value="Genomic_DNA"/>
</dbReference>
<feature type="region of interest" description="Disordered" evidence="2">
    <location>
        <begin position="28"/>
        <end position="92"/>
    </location>
</feature>
<dbReference type="InterPro" id="IPR037745">
    <property type="entry name" value="SGSM1/2"/>
</dbReference>
<dbReference type="Pfam" id="PF02759">
    <property type="entry name" value="RUN"/>
    <property type="match status" value="1"/>
</dbReference>
<evidence type="ECO:0000256" key="2">
    <source>
        <dbReference type="SAM" id="MobiDB-lite"/>
    </source>
</evidence>
<protein>
    <recommendedName>
        <fullName evidence="3">RUN domain-containing protein</fullName>
    </recommendedName>
</protein>
<feature type="compositionally biased region" description="Basic and acidic residues" evidence="2">
    <location>
        <begin position="57"/>
        <end position="69"/>
    </location>
</feature>
<dbReference type="SUPFAM" id="SSF140741">
    <property type="entry name" value="RUN domain-like"/>
    <property type="match status" value="1"/>
</dbReference>
<dbReference type="InterPro" id="IPR037213">
    <property type="entry name" value="Run_dom_sf"/>
</dbReference>
<organism evidence="4 5">
    <name type="scientific">Cryptolaemus montrouzieri</name>
    <dbReference type="NCBI Taxonomy" id="559131"/>
    <lineage>
        <taxon>Eukaryota</taxon>
        <taxon>Metazoa</taxon>
        <taxon>Ecdysozoa</taxon>
        <taxon>Arthropoda</taxon>
        <taxon>Hexapoda</taxon>
        <taxon>Insecta</taxon>
        <taxon>Pterygota</taxon>
        <taxon>Neoptera</taxon>
        <taxon>Endopterygota</taxon>
        <taxon>Coleoptera</taxon>
        <taxon>Polyphaga</taxon>
        <taxon>Cucujiformia</taxon>
        <taxon>Coccinelloidea</taxon>
        <taxon>Coccinellidae</taxon>
        <taxon>Scymninae</taxon>
        <taxon>Scymnini</taxon>
        <taxon>Cryptolaemus</taxon>
    </lineage>
</organism>
<dbReference type="InterPro" id="IPR021935">
    <property type="entry name" value="SGSM1/2_RBD"/>
</dbReference>
<feature type="compositionally biased region" description="Low complexity" evidence="2">
    <location>
        <begin position="185"/>
        <end position="196"/>
    </location>
</feature>
<sequence>MSFKVIKLFNSSISPWVESIDNDFPESYPEHNKTISKNHSDPESSASYDPQLETNDNENHLSYTEERDATSSYHLEIESSSSAFPPSASPTPEGTDDIFSVCCISGNPTVLHLTRLKNVDYNVSPFLNNEINNDENVDDSDADPNFSISSKFNCNNFKKVQDIENLDPNRRSSSSSDSLTKPLFQKSQTATTPPTASPLPKYLWIRLALFEKQLTRIIDFLVSNANKFYDKDALVADPHYGSTLSSLLLGPCALDYSRTKTADHFWTDPPADELVQRHRISSAHSTPPPVRRPILNFRRSLNTSSEDPASNRNSTQYFAKDYVESLHQNSRATLLYGKNNVKVLPANSDITVPMLGYLSLHQTPTCLIIKWTPNQLMNGFTEEVQDKSTYWDYALHVKLDEIVYVHCHQDQETGGTVILVGQDGVQRPPIHFPKGDHMLAFLSCVETGLLPRGRLDPLFGRKDLERRKREEDHLPHCLSKKKRIEITCLGLLIIR</sequence>
<evidence type="ECO:0000313" key="5">
    <source>
        <dbReference type="Proteomes" id="UP001516400"/>
    </source>
</evidence>
<evidence type="ECO:0000256" key="1">
    <source>
        <dbReference type="ARBA" id="ARBA00022468"/>
    </source>
</evidence>
<dbReference type="PROSITE" id="PS50826">
    <property type="entry name" value="RUN"/>
    <property type="match status" value="1"/>
</dbReference>